<evidence type="ECO:0000259" key="8">
    <source>
        <dbReference type="PROSITE" id="PS50066"/>
    </source>
</evidence>
<dbReference type="GO" id="GO:0046983">
    <property type="term" value="F:protein dimerization activity"/>
    <property type="evidence" value="ECO:0007669"/>
    <property type="project" value="InterPro"/>
</dbReference>
<dbReference type="PROSITE" id="PS00350">
    <property type="entry name" value="MADS_BOX_1"/>
    <property type="match status" value="1"/>
</dbReference>
<organism evidence="9 10">
    <name type="scientific">Latimeria chalumnae</name>
    <name type="common">Coelacanth</name>
    <dbReference type="NCBI Taxonomy" id="7897"/>
    <lineage>
        <taxon>Eukaryota</taxon>
        <taxon>Metazoa</taxon>
        <taxon>Chordata</taxon>
        <taxon>Craniata</taxon>
        <taxon>Vertebrata</taxon>
        <taxon>Euteleostomi</taxon>
        <taxon>Coelacanthiformes</taxon>
        <taxon>Coelacanthidae</taxon>
        <taxon>Latimeria</taxon>
    </lineage>
</organism>
<keyword evidence="10" id="KW-1185">Reference proteome</keyword>
<dbReference type="InterPro" id="IPR036879">
    <property type="entry name" value="TF_MADSbox_sf"/>
</dbReference>
<dbReference type="EMBL" id="AFYH01102640">
    <property type="status" value="NOT_ANNOTATED_CDS"/>
    <property type="molecule type" value="Genomic_DNA"/>
</dbReference>
<evidence type="ECO:0000256" key="5">
    <source>
        <dbReference type="ARBA" id="ARBA00023163"/>
    </source>
</evidence>
<gene>
    <name evidence="9" type="primary">MEF2B</name>
</gene>
<dbReference type="Gene3D" id="3.40.1810.10">
    <property type="entry name" value="Transcription factor, MADS-box"/>
    <property type="match status" value="1"/>
</dbReference>
<keyword evidence="4" id="KW-0010">Activator</keyword>
<dbReference type="CDD" id="cd00265">
    <property type="entry name" value="MADS_MEF2_like"/>
    <property type="match status" value="1"/>
</dbReference>
<dbReference type="OMA" id="STHCISE"/>
<dbReference type="SUPFAM" id="SSF55455">
    <property type="entry name" value="SRF-like"/>
    <property type="match status" value="1"/>
</dbReference>
<reference evidence="10" key="1">
    <citation type="submission" date="2011-08" db="EMBL/GenBank/DDBJ databases">
        <title>The draft genome of Latimeria chalumnae.</title>
        <authorList>
            <person name="Di Palma F."/>
            <person name="Alfoldi J."/>
            <person name="Johnson J."/>
            <person name="Berlin A."/>
            <person name="Gnerre S."/>
            <person name="Jaffe D."/>
            <person name="MacCallum I."/>
            <person name="Young S."/>
            <person name="Walker B.J."/>
            <person name="Lander E."/>
            <person name="Lindblad-Toh K."/>
        </authorList>
    </citation>
    <scope>NUCLEOTIDE SEQUENCE [LARGE SCALE GENOMIC DNA]</scope>
    <source>
        <strain evidence="10">Wild caught</strain>
    </source>
</reference>
<proteinExistence type="predicted"/>
<evidence type="ECO:0000256" key="1">
    <source>
        <dbReference type="ARBA" id="ARBA00004123"/>
    </source>
</evidence>
<dbReference type="GO" id="GO:0030154">
    <property type="term" value="P:cell differentiation"/>
    <property type="evidence" value="ECO:0007669"/>
    <property type="project" value="TreeGrafter"/>
</dbReference>
<dbReference type="AlphaFoldDB" id="H3B5E6"/>
<evidence type="ECO:0000313" key="10">
    <source>
        <dbReference type="Proteomes" id="UP000008672"/>
    </source>
</evidence>
<dbReference type="GO" id="GO:0045944">
    <property type="term" value="P:positive regulation of transcription by RNA polymerase II"/>
    <property type="evidence" value="ECO:0007669"/>
    <property type="project" value="InterPro"/>
</dbReference>
<dbReference type="GO" id="GO:0000981">
    <property type="term" value="F:DNA-binding transcription factor activity, RNA polymerase II-specific"/>
    <property type="evidence" value="ECO:0007669"/>
    <property type="project" value="TreeGrafter"/>
</dbReference>
<dbReference type="STRING" id="7897.ENSLACP00000017117"/>
<dbReference type="PANTHER" id="PTHR11945">
    <property type="entry name" value="MADS BOX PROTEIN"/>
    <property type="match status" value="1"/>
</dbReference>
<keyword evidence="6" id="KW-0539">Nucleus</keyword>
<feature type="region of interest" description="Disordered" evidence="7">
    <location>
        <begin position="383"/>
        <end position="405"/>
    </location>
</feature>
<comment type="subcellular location">
    <subcellularLocation>
        <location evidence="1">Nucleus</location>
    </subcellularLocation>
</comment>
<dbReference type="HOGENOM" id="CLU_022902_4_0_1"/>
<sequence>MGRKKIQISRIMDQRNRQVTFTKRKFGLMKKAYELSVLCDCEIALIIFNSTNRLFQYASTDMDKVLLKYTEYSEPHESRTNSDILETLRRKGLGLDNPDLEMDDSVEQFEKYKKLNDGMDLTSGRPRFYASSLSNSEIPHSLSTHCISETGVGSHAGSLVNHSRQPVFKSIVSKHASGRSPGPAHSGNFSSGLLGFLGGGDWHTKGGSSGGVFLKYGQITNSQDAMLSPYSLNRPMTTKTPPPLNLGTDNRRSEMHAVLSNTRTNPASAVSSSTVGSNVLHRRAIYSGMQTGNQIVTIGSSGIPGHGIGGFPFPSAGPPEYGKKYEFPPTDAPPHPGFALSGSLQQSPMAQWQLHHEMPTSPQSHLGRVPNSMVSPHDTAITPPPPSINIKSERVSPTTTCASSTSLHHMTRLSPINNVPRGTFEPSQREDYIKGYHCPLILTRTLTEDRANVPMRRVSVSENWQR</sequence>
<evidence type="ECO:0000313" key="9">
    <source>
        <dbReference type="Ensembl" id="ENSLACP00000017117.1"/>
    </source>
</evidence>
<keyword evidence="3" id="KW-0238">DNA-binding</keyword>
<evidence type="ECO:0000256" key="4">
    <source>
        <dbReference type="ARBA" id="ARBA00023159"/>
    </source>
</evidence>
<accession>H3B5E6</accession>
<evidence type="ECO:0000256" key="7">
    <source>
        <dbReference type="SAM" id="MobiDB-lite"/>
    </source>
</evidence>
<dbReference type="eggNOG" id="KOG0014">
    <property type="taxonomic scope" value="Eukaryota"/>
</dbReference>
<dbReference type="InParanoid" id="H3B5E6"/>
<dbReference type="PANTHER" id="PTHR11945:SF23">
    <property type="entry name" value="MYOCYTE-SPECIFIC ENHANCER FACTOR 2D"/>
    <property type="match status" value="1"/>
</dbReference>
<evidence type="ECO:0000256" key="2">
    <source>
        <dbReference type="ARBA" id="ARBA00023015"/>
    </source>
</evidence>
<dbReference type="Pfam" id="PF00319">
    <property type="entry name" value="SRF-TF"/>
    <property type="match status" value="1"/>
</dbReference>
<dbReference type="FunFam" id="3.40.1810.10:FF:000001">
    <property type="entry name" value="Myocyte-specific enhancer factor 2A homolog"/>
    <property type="match status" value="1"/>
</dbReference>
<dbReference type="Ensembl" id="ENSLACT00000017242.1">
    <property type="protein sequence ID" value="ENSLACP00000017117.1"/>
    <property type="gene ID" value="ENSLACG00000015083.1"/>
</dbReference>
<feature type="compositionally biased region" description="Polar residues" evidence="7">
    <location>
        <begin position="395"/>
        <end position="405"/>
    </location>
</feature>
<keyword evidence="2" id="KW-0805">Transcription regulation</keyword>
<dbReference type="PRINTS" id="PR00404">
    <property type="entry name" value="MADSDOMAIN"/>
</dbReference>
<dbReference type="GeneTree" id="ENSGT00940000160699"/>
<dbReference type="SMART" id="SM00432">
    <property type="entry name" value="MADS"/>
    <property type="match status" value="1"/>
</dbReference>
<name>H3B5E6_LATCH</name>
<evidence type="ECO:0000256" key="6">
    <source>
        <dbReference type="ARBA" id="ARBA00023242"/>
    </source>
</evidence>
<dbReference type="Proteomes" id="UP000008672">
    <property type="component" value="Unassembled WGS sequence"/>
</dbReference>
<dbReference type="InterPro" id="IPR002100">
    <property type="entry name" value="TF_MADSbox"/>
</dbReference>
<dbReference type="PROSITE" id="PS50066">
    <property type="entry name" value="MADS_BOX_2"/>
    <property type="match status" value="1"/>
</dbReference>
<dbReference type="GO" id="GO:0000978">
    <property type="term" value="F:RNA polymerase II cis-regulatory region sequence-specific DNA binding"/>
    <property type="evidence" value="ECO:0007669"/>
    <property type="project" value="TreeGrafter"/>
</dbReference>
<reference evidence="9" key="2">
    <citation type="submission" date="2025-08" db="UniProtKB">
        <authorList>
            <consortium name="Ensembl"/>
        </authorList>
    </citation>
    <scope>IDENTIFICATION</scope>
</reference>
<keyword evidence="5" id="KW-0804">Transcription</keyword>
<protein>
    <submittedName>
        <fullName evidence="9">Myocyte enhancer factor 2B</fullName>
    </submittedName>
</protein>
<evidence type="ECO:0000256" key="3">
    <source>
        <dbReference type="ARBA" id="ARBA00023125"/>
    </source>
</evidence>
<dbReference type="InterPro" id="IPR033896">
    <property type="entry name" value="MEF2-like_N"/>
</dbReference>
<dbReference type="GO" id="GO:0005634">
    <property type="term" value="C:nucleus"/>
    <property type="evidence" value="ECO:0007669"/>
    <property type="project" value="UniProtKB-SubCell"/>
</dbReference>
<reference evidence="9" key="3">
    <citation type="submission" date="2025-09" db="UniProtKB">
        <authorList>
            <consortium name="Ensembl"/>
        </authorList>
    </citation>
    <scope>IDENTIFICATION</scope>
</reference>
<feature type="domain" description="MADS-box" evidence="8">
    <location>
        <begin position="1"/>
        <end position="61"/>
    </location>
</feature>